<evidence type="ECO:0000256" key="11">
    <source>
        <dbReference type="ARBA" id="ARBA00052085"/>
    </source>
</evidence>
<evidence type="ECO:0000256" key="14">
    <source>
        <dbReference type="ARBA" id="ARBA00079026"/>
    </source>
</evidence>
<evidence type="ECO:0000256" key="12">
    <source>
        <dbReference type="ARBA" id="ARBA00060858"/>
    </source>
</evidence>
<gene>
    <name evidence="18" type="ORF">GH1-4</name>
</gene>
<dbReference type="PROSITE" id="PS00653">
    <property type="entry name" value="GLYCOSYL_HYDROL_F1_2"/>
    <property type="match status" value="1"/>
</dbReference>
<evidence type="ECO:0000256" key="5">
    <source>
        <dbReference type="ARBA" id="ARBA00023295"/>
    </source>
</evidence>
<dbReference type="GO" id="GO:0004336">
    <property type="term" value="F:galactosylceramidase activity"/>
    <property type="evidence" value="ECO:0007669"/>
    <property type="project" value="UniProtKB-EC"/>
</dbReference>
<comment type="catalytic activity">
    <reaction evidence="9">
        <text>a beta-D-xylosyl-(1&lt;-&gt;1')-N-acylsphing-4-enine + cholesterol = cholesteryl 3-beta-D-xyloside + an N-acylsphing-4-enine</text>
        <dbReference type="Rhea" id="RHEA:70239"/>
        <dbReference type="ChEBI" id="CHEBI:16113"/>
        <dbReference type="ChEBI" id="CHEBI:52639"/>
        <dbReference type="ChEBI" id="CHEBI:189067"/>
        <dbReference type="ChEBI" id="CHEBI:189068"/>
    </reaction>
    <physiologicalReaction direction="left-to-right" evidence="9">
        <dbReference type="Rhea" id="RHEA:70240"/>
    </physiologicalReaction>
    <physiologicalReaction direction="right-to-left" evidence="9">
        <dbReference type="Rhea" id="RHEA:70241"/>
    </physiologicalReaction>
</comment>
<dbReference type="OrthoDB" id="65569at2759"/>
<dbReference type="InterPro" id="IPR017853">
    <property type="entry name" value="GH"/>
</dbReference>
<evidence type="ECO:0000256" key="3">
    <source>
        <dbReference type="ARBA" id="ARBA00012744"/>
    </source>
</evidence>
<dbReference type="EC" id="3.2.1.46" evidence="2"/>
<dbReference type="EC" id="3.2.1.21" evidence="3"/>
<evidence type="ECO:0000256" key="10">
    <source>
        <dbReference type="ARBA" id="ARBA00051666"/>
    </source>
</evidence>
<comment type="catalytic activity">
    <reaction evidence="10">
        <text>beta-D-glucosyl-(1&lt;-&gt;1)-N-octadecanoylsphing-4-enine + H2O = N-octadecanoylsphing-4-enine + D-glucose</text>
        <dbReference type="Rhea" id="RHEA:59284"/>
        <dbReference type="ChEBI" id="CHEBI:4167"/>
        <dbReference type="ChEBI" id="CHEBI:15377"/>
        <dbReference type="ChEBI" id="CHEBI:72961"/>
        <dbReference type="ChEBI" id="CHEBI:84719"/>
    </reaction>
    <physiologicalReaction direction="left-to-right" evidence="10">
        <dbReference type="Rhea" id="RHEA:59285"/>
    </physiologicalReaction>
</comment>
<evidence type="ECO:0000256" key="6">
    <source>
        <dbReference type="ARBA" id="ARBA00033698"/>
    </source>
</evidence>
<dbReference type="InterPro" id="IPR033132">
    <property type="entry name" value="GH_1_N_CS"/>
</dbReference>
<evidence type="ECO:0000256" key="9">
    <source>
        <dbReference type="ARBA" id="ARBA00051414"/>
    </source>
</evidence>
<comment type="catalytic activity">
    <reaction evidence="6">
        <text>a beta-D-galactosyl-(1&lt;-&gt;1')-N-acylsphing-4-enine + H2O = an N-acylsphing-4-enine + D-galactose</text>
        <dbReference type="Rhea" id="RHEA:14297"/>
        <dbReference type="ChEBI" id="CHEBI:4139"/>
        <dbReference type="ChEBI" id="CHEBI:15377"/>
        <dbReference type="ChEBI" id="CHEBI:18390"/>
        <dbReference type="ChEBI" id="CHEBI:52639"/>
        <dbReference type="EC" id="3.2.1.46"/>
    </reaction>
    <physiologicalReaction direction="left-to-right" evidence="6">
        <dbReference type="Rhea" id="RHEA:14298"/>
    </physiologicalReaction>
</comment>
<keyword evidence="17" id="KW-0732">Signal</keyword>
<feature type="signal peptide" evidence="17">
    <location>
        <begin position="1"/>
        <end position="19"/>
    </location>
</feature>
<feature type="chain" id="PRO_5001579891" description="Cytosolic beta-glucosidase" evidence="17">
    <location>
        <begin position="20"/>
        <end position="486"/>
    </location>
</feature>
<dbReference type="GO" id="GO:0016052">
    <property type="term" value="P:carbohydrate catabolic process"/>
    <property type="evidence" value="ECO:0007669"/>
    <property type="project" value="UniProtKB-ARBA"/>
</dbReference>
<dbReference type="Gene3D" id="3.20.20.80">
    <property type="entry name" value="Glycosidases"/>
    <property type="match status" value="1"/>
</dbReference>
<dbReference type="PANTHER" id="PTHR10353:SF36">
    <property type="entry name" value="LP05116P"/>
    <property type="match status" value="1"/>
</dbReference>
<keyword evidence="4 18" id="KW-0378">Hydrolase</keyword>
<keyword evidence="5" id="KW-0326">Glycosidase</keyword>
<comment type="catalytic activity">
    <reaction evidence="11">
        <text>beta-D-glucosyl-(1&lt;-&gt;1)-sphing-4-enine + H2O = sphing-4-enine + D-glucose</text>
        <dbReference type="Rhea" id="RHEA:59288"/>
        <dbReference type="ChEBI" id="CHEBI:4167"/>
        <dbReference type="ChEBI" id="CHEBI:15377"/>
        <dbReference type="ChEBI" id="CHEBI:57756"/>
        <dbReference type="ChEBI" id="CHEBI:83992"/>
    </reaction>
    <physiologicalReaction direction="left-to-right" evidence="11">
        <dbReference type="Rhea" id="RHEA:59289"/>
    </physiologicalReaction>
</comment>
<proteinExistence type="evidence at transcript level"/>
<dbReference type="AlphaFoldDB" id="A0A059UE54"/>
<accession>A0A059UE54</accession>
<evidence type="ECO:0000313" key="18">
    <source>
        <dbReference type="EMBL" id="AHZ59649.1"/>
    </source>
</evidence>
<reference evidence="18" key="1">
    <citation type="journal article" date="2014" name="Proc. Natl. Acad. Sci. U.S.A.">
        <title>Phyllotreta striolata flea beetles use host plant defense compounds to create their own glucosinolate-myrosinase system.</title>
        <authorList>
            <person name="Beran F."/>
            <person name="Pauchet Y."/>
            <person name="Kunert G."/>
            <person name="Reichelt M."/>
            <person name="Wielsch N."/>
            <person name="Vogel H."/>
            <person name="Reinecke A."/>
            <person name="Svatos A."/>
            <person name="Mewis I."/>
            <person name="Schmid D."/>
            <person name="Ramasamy S."/>
            <person name="Ulrichs C."/>
            <person name="Hansson B.S."/>
            <person name="Gershenzon J."/>
            <person name="Heckel D.G."/>
        </authorList>
    </citation>
    <scope>NUCLEOTIDE SEQUENCE</scope>
</reference>
<dbReference type="InterPro" id="IPR001360">
    <property type="entry name" value="Glyco_hydro_1"/>
</dbReference>
<evidence type="ECO:0000256" key="15">
    <source>
        <dbReference type="ARBA" id="ARBA00081896"/>
    </source>
</evidence>
<comment type="catalytic activity">
    <reaction evidence="8">
        <text>beta-D-galactosyl-(1&lt;-&gt;1')-N-octadecanoylsphing-4-enine + H2O = N-octadecanoylsphing-4-enine + D-galactose</text>
        <dbReference type="Rhea" id="RHEA:59292"/>
        <dbReference type="ChEBI" id="CHEBI:4139"/>
        <dbReference type="ChEBI" id="CHEBI:15377"/>
        <dbReference type="ChEBI" id="CHEBI:72961"/>
        <dbReference type="ChEBI" id="CHEBI:84720"/>
    </reaction>
    <physiologicalReaction direction="left-to-right" evidence="8">
        <dbReference type="Rhea" id="RHEA:59293"/>
    </physiologicalReaction>
</comment>
<sequence>MLLILNLIIAVCLIQLSSQDDYAINNKKFPDSFLFGASTAAYQIEGGWNEDGKGPSIWDTFTHNHPELISDRSNADVTCDSYHKYKEDVLLLKNLGVNIYRFSISWSRILPTGLPDEINENGIQYYRNLIDELKANGIEPLVTLYHWDLPQGLSDRGGFLSDEFPKWFADYSRIVFQNFANDVNYWVTFNEPIYGCSGYGNDRAAPAVNQSGVGEYICAHNLLKAHAAAYHLYRKEFPQNKGKFSMAIPVEYAVPNSTKAEDVAAAEQKMQFTVGWYARPLYAGDYPEIMKTRIAKRSAAEGFKKSRLPEFTDEEKRNIKNTMDYFALNSYTLNYIYAIAEPPITSPPTVSNDVGVGVIWPTTGDGTLGMTDLARWISKEYNNPDIILTENGYGGSSKDLEDPERISKIQNSLSRFKDALDEGVKLFGYCVWSLMDNYEWNQGYTVKYGIHQVDFSDKNRTRTAKKSAKWYKNVIKTRCLVDNCVE</sequence>
<evidence type="ECO:0000256" key="1">
    <source>
        <dbReference type="ARBA" id="ARBA00000448"/>
    </source>
</evidence>
<dbReference type="EMBL" id="KF377831">
    <property type="protein sequence ID" value="AHZ59649.1"/>
    <property type="molecule type" value="mRNA"/>
</dbReference>
<organism evidence="18">
    <name type="scientific">Phyllotreta striolata</name>
    <name type="common">Striped flea beetle</name>
    <name type="synonym">Crioceris striolata</name>
    <dbReference type="NCBI Taxonomy" id="444603"/>
    <lineage>
        <taxon>Eukaryota</taxon>
        <taxon>Metazoa</taxon>
        <taxon>Ecdysozoa</taxon>
        <taxon>Arthropoda</taxon>
        <taxon>Hexapoda</taxon>
        <taxon>Insecta</taxon>
        <taxon>Pterygota</taxon>
        <taxon>Neoptera</taxon>
        <taxon>Endopterygota</taxon>
        <taxon>Coleoptera</taxon>
        <taxon>Polyphaga</taxon>
        <taxon>Cucujiformia</taxon>
        <taxon>Chrysomeloidea</taxon>
        <taxon>Chrysomelidae</taxon>
        <taxon>Galerucinae</taxon>
        <taxon>Alticini</taxon>
        <taxon>Phyllotreta</taxon>
    </lineage>
</organism>
<evidence type="ECO:0000256" key="2">
    <source>
        <dbReference type="ARBA" id="ARBA00012657"/>
    </source>
</evidence>
<protein>
    <recommendedName>
        <fullName evidence="13">Cytosolic beta-glucosidase</fullName>
        <ecNumber evidence="3">3.2.1.21</ecNumber>
        <ecNumber evidence="2">3.2.1.46</ecNumber>
    </recommendedName>
    <alternativeName>
        <fullName evidence="14">Cytosolic galactosylceramidase</fullName>
    </alternativeName>
    <alternativeName>
        <fullName evidence="16">Cytosolic glucosylceramidase</fullName>
    </alternativeName>
    <alternativeName>
        <fullName evidence="15">Cytosolic glycosylceramidase</fullName>
    </alternativeName>
</protein>
<evidence type="ECO:0000256" key="16">
    <source>
        <dbReference type="ARBA" id="ARBA00083229"/>
    </source>
</evidence>
<comment type="catalytic activity">
    <reaction evidence="7">
        <text>beta-D-galactosyl-(1&lt;-&gt;1)-sphing-4-enine + H2O = sphing-4-enine + D-galactose</text>
        <dbReference type="Rhea" id="RHEA:43908"/>
        <dbReference type="ChEBI" id="CHEBI:4139"/>
        <dbReference type="ChEBI" id="CHEBI:15377"/>
        <dbReference type="ChEBI" id="CHEBI:57756"/>
        <dbReference type="ChEBI" id="CHEBI:57934"/>
    </reaction>
    <physiologicalReaction direction="left-to-right" evidence="7">
        <dbReference type="Rhea" id="RHEA:43909"/>
    </physiologicalReaction>
</comment>
<dbReference type="FunFam" id="3.20.20.80:FF:000011">
    <property type="entry name" value="Cytosolic beta-glucosidase"/>
    <property type="match status" value="1"/>
</dbReference>
<comment type="similarity">
    <text evidence="12">Belongs to the glycosyl hydrolase 1 family. Klotho subfamily.</text>
</comment>
<dbReference type="GO" id="GO:0008422">
    <property type="term" value="F:beta-glucosidase activity"/>
    <property type="evidence" value="ECO:0007669"/>
    <property type="project" value="UniProtKB-EC"/>
</dbReference>
<dbReference type="SUPFAM" id="SSF51445">
    <property type="entry name" value="(Trans)glycosidases"/>
    <property type="match status" value="1"/>
</dbReference>
<comment type="catalytic activity">
    <reaction evidence="1">
        <text>Hydrolysis of terminal, non-reducing beta-D-glucosyl residues with release of beta-D-glucose.</text>
        <dbReference type="EC" id="3.2.1.21"/>
    </reaction>
</comment>
<evidence type="ECO:0000256" key="8">
    <source>
        <dbReference type="ARBA" id="ARBA00050809"/>
    </source>
</evidence>
<evidence type="ECO:0000256" key="4">
    <source>
        <dbReference type="ARBA" id="ARBA00022801"/>
    </source>
</evidence>
<name>A0A059UE54_PHYSR</name>
<evidence type="ECO:0000256" key="17">
    <source>
        <dbReference type="SAM" id="SignalP"/>
    </source>
</evidence>
<evidence type="ECO:0000256" key="7">
    <source>
        <dbReference type="ARBA" id="ARBA00048813"/>
    </source>
</evidence>
<dbReference type="Pfam" id="PF00232">
    <property type="entry name" value="Glyco_hydro_1"/>
    <property type="match status" value="1"/>
</dbReference>
<dbReference type="PRINTS" id="PR00131">
    <property type="entry name" value="GLHYDRLASE1"/>
</dbReference>
<dbReference type="PANTHER" id="PTHR10353">
    <property type="entry name" value="GLYCOSYL HYDROLASE"/>
    <property type="match status" value="1"/>
</dbReference>
<evidence type="ECO:0000256" key="13">
    <source>
        <dbReference type="ARBA" id="ARBA00068094"/>
    </source>
</evidence>